<dbReference type="Pfam" id="PF13499">
    <property type="entry name" value="EF-hand_7"/>
    <property type="match status" value="1"/>
</dbReference>
<feature type="active site" description="Charge relay system; for autoendoproteolytic cleavage activity" evidence="12">
    <location>
        <position position="464"/>
    </location>
</feature>
<evidence type="ECO:0000256" key="4">
    <source>
        <dbReference type="ARBA" id="ARBA00022837"/>
    </source>
</evidence>
<dbReference type="SUPFAM" id="SSF47473">
    <property type="entry name" value="EF-hand"/>
    <property type="match status" value="1"/>
</dbReference>
<feature type="domain" description="EF-hand" evidence="14">
    <location>
        <begin position="231"/>
        <end position="266"/>
    </location>
</feature>
<name>A0AAW2PLN5_9LAMI</name>
<feature type="active site" description="Charge relay system; for autoendoproteolytic cleavage activity" evidence="12">
    <location>
        <position position="520"/>
    </location>
</feature>
<feature type="site" description="Cleavage (non-hydrolytic); by autocatalysis" evidence="12">
    <location>
        <begin position="607"/>
        <end position="608"/>
    </location>
</feature>
<accession>A0AAW2PLN5</accession>
<keyword evidence="2 12" id="KW-0444">Lipid biosynthesis</keyword>
<keyword evidence="8 12" id="KW-0594">Phospholipid biosynthesis</keyword>
<feature type="active site" description="Charge relay system; for autoendoproteolytic cleavage activity" evidence="12">
    <location>
        <position position="608"/>
    </location>
</feature>
<feature type="chain" id="PRO_5043063799" description="Phosphatidylserine decarboxylase 2 beta chain" evidence="12">
    <location>
        <begin position="1"/>
        <end position="607"/>
    </location>
</feature>
<reference evidence="15" key="1">
    <citation type="submission" date="2020-06" db="EMBL/GenBank/DDBJ databases">
        <authorList>
            <person name="Li T."/>
            <person name="Hu X."/>
            <person name="Zhang T."/>
            <person name="Song X."/>
            <person name="Zhang H."/>
            <person name="Dai N."/>
            <person name="Sheng W."/>
            <person name="Hou X."/>
            <person name="Wei L."/>
        </authorList>
    </citation>
    <scope>NUCLEOTIDE SEQUENCE</scope>
    <source>
        <strain evidence="15">KEN8</strain>
        <tissue evidence="15">Leaf</tissue>
    </source>
</reference>
<comment type="similarity">
    <text evidence="12">Belongs to the phosphatidylserine decarboxylase family. PSD-B subfamily. Eukaryotic type II sub-subfamily.</text>
</comment>
<keyword evidence="6 12" id="KW-0472">Membrane</keyword>
<evidence type="ECO:0000256" key="1">
    <source>
        <dbReference type="ARBA" id="ARBA00005189"/>
    </source>
</evidence>
<protein>
    <recommendedName>
        <fullName evidence="12">Phosphatidylserine decarboxylase proenzyme 2</fullName>
        <ecNumber evidence="12">4.1.1.65</ecNumber>
    </recommendedName>
    <component>
        <recommendedName>
            <fullName evidence="12">Phosphatidylserine decarboxylase 2 beta chain</fullName>
        </recommendedName>
    </component>
    <component>
        <recommendedName>
            <fullName evidence="12">Phosphatidylserine decarboxylase 2 alpha chain</fullName>
        </recommendedName>
    </component>
</protein>
<evidence type="ECO:0000256" key="6">
    <source>
        <dbReference type="ARBA" id="ARBA00023136"/>
    </source>
</evidence>
<feature type="chain" id="PRO_5043063798" description="Phosphatidylserine decarboxylase 2 alpha chain" evidence="12">
    <location>
        <begin position="608"/>
        <end position="650"/>
    </location>
</feature>
<evidence type="ECO:0000313" key="15">
    <source>
        <dbReference type="EMBL" id="KAL0357109.1"/>
    </source>
</evidence>
<dbReference type="InterPro" id="IPR011992">
    <property type="entry name" value="EF-hand-dom_pair"/>
</dbReference>
<evidence type="ECO:0000256" key="12">
    <source>
        <dbReference type="HAMAP-Rule" id="MF_03209"/>
    </source>
</evidence>
<dbReference type="Pfam" id="PF02666">
    <property type="entry name" value="PS_Dcarbxylase"/>
    <property type="match status" value="1"/>
</dbReference>
<evidence type="ECO:0000256" key="8">
    <source>
        <dbReference type="ARBA" id="ARBA00023209"/>
    </source>
</evidence>
<dbReference type="PANTHER" id="PTHR10067">
    <property type="entry name" value="PHOSPHATIDYLSERINE DECARBOXYLASE"/>
    <property type="match status" value="1"/>
</dbReference>
<dbReference type="InterPro" id="IPR003817">
    <property type="entry name" value="PS_Dcarbxylase"/>
</dbReference>
<keyword evidence="11 12" id="KW-0670">Pyruvate</keyword>
<dbReference type="HAMAP" id="MF_00663">
    <property type="entry name" value="PS_decarb_PSD_B_type2"/>
    <property type="match status" value="1"/>
</dbReference>
<evidence type="ECO:0000256" key="5">
    <source>
        <dbReference type="ARBA" id="ARBA00023098"/>
    </source>
</evidence>
<feature type="active site" description="Schiff-base intermediate with substrate; via pyruvic acid; for decarboxylase activity" evidence="12">
    <location>
        <position position="608"/>
    </location>
</feature>
<evidence type="ECO:0000256" key="9">
    <source>
        <dbReference type="ARBA" id="ARBA00023239"/>
    </source>
</evidence>
<dbReference type="CDD" id="cd00051">
    <property type="entry name" value="EFh"/>
    <property type="match status" value="1"/>
</dbReference>
<dbReference type="GO" id="GO:0016540">
    <property type="term" value="P:protein autoprocessing"/>
    <property type="evidence" value="ECO:0007669"/>
    <property type="project" value="UniProtKB-UniRule"/>
</dbReference>
<comment type="PTM">
    <text evidence="12">Is synthesized initially as an inactive proenzyme. Formation of the active enzyme involves a self-maturation process in which the active site pyruvoyl group is generated from an internal serine residue via an autocatalytic post-translational modification. Two non-identical subunits are generated from the proenzyme in this reaction, and the pyruvate is formed at the N-terminus of the alpha chain, which is derived from the carboxyl end of the proenzyme. The autoendoproteolytic cleavage occurs by a canonical serine protease mechanism, in which the side chain hydroxyl group of the serine supplies its oxygen atom to form the C-terminus of the beta chain, while the remainder of the serine residue undergoes an oxidative deamination to produce ammonia and the pyruvoyl prosthetic group on the alpha chain. During this reaction, the Ser that is part of the protease active site of the proenzyme becomes the pyruvoyl prosthetic group, which constitutes an essential element of the active site of the mature decarboxylase.</text>
</comment>
<keyword evidence="9 12" id="KW-0456">Lyase</keyword>
<comment type="cofactor">
    <cofactor evidence="12">
        <name>pyruvate</name>
        <dbReference type="ChEBI" id="CHEBI:15361"/>
    </cofactor>
    <text evidence="12">Binds 1 pyruvoyl group covalently per subunit.</text>
</comment>
<feature type="compositionally biased region" description="Basic residues" evidence="13">
    <location>
        <begin position="26"/>
        <end position="44"/>
    </location>
</feature>
<sequence length="650" mass="72471">MGHEASKHESPDESADTSGSTTSRIAKLRQRLHRHRPHFRRHRRDSSSGSTMRKLLKEEDFAGIAFLRIIGAKMKFKDKWLACVSFGEQTFRTAISDELSIDTVFVICTARTNLSGEKKLLLEKNGAHVARISVFETNRMSKNNLIGFCEIDLYDFLTRDSDSDIEDYGLLDPASSGGIVGTITVSCSVEDPMETEMSFARRILSIVDYNEDGRLSYNEFSDLINAFGNQLAATKKEELFKAADENGDGVVSLDELAMLLALQQEKDPLINCCPVCGEILQVSDRLNTVVHLTLCFDEGTGNQVMTGGFLTDKQASNGWMFKISEWAHFSSYEVGLRSGSSASHILVFDRRTKRLVEEIIDSKIILSMRAIYQSKVGLGLMDKGAKELLQSISEKQGRKMECAESVKNIPDFINMFKDQINLSEIKYPLEHFKTFNEFFIRELKPGARPITSIECDDVAVCAADSRLTAFETASDAMRFWIKGRKFSIRGLLGTEVSSSAFIDGSLVIFRLAPQDYHRFHVPVSGTIEKFVDIPGCLYTVNPIAVNSKYCNVFTENKRVVSLISTKEFGKVAFVAIGATMVGSITFSKKEGDYVKKGDEFGYFSFGGSTVICVFEKDTIKIDDDLLENSSRSLETLVSVGMKLGVSIKKH</sequence>
<evidence type="ECO:0000256" key="11">
    <source>
        <dbReference type="ARBA" id="ARBA00023317"/>
    </source>
</evidence>
<dbReference type="NCBIfam" id="TIGR00163">
    <property type="entry name" value="PS_decarb"/>
    <property type="match status" value="1"/>
</dbReference>
<dbReference type="InterPro" id="IPR002048">
    <property type="entry name" value="EF_hand_dom"/>
</dbReference>
<feature type="domain" description="EF-hand" evidence="14">
    <location>
        <begin position="195"/>
        <end position="230"/>
    </location>
</feature>
<dbReference type="InterPro" id="IPR033177">
    <property type="entry name" value="PSD-B"/>
</dbReference>
<dbReference type="PANTHER" id="PTHR10067:SF17">
    <property type="entry name" value="PHOSPHATIDYLSERINE DECARBOXYLASE PROENZYME 2"/>
    <property type="match status" value="1"/>
</dbReference>
<feature type="region of interest" description="Disordered" evidence="13">
    <location>
        <begin position="1"/>
        <end position="51"/>
    </location>
</feature>
<dbReference type="GO" id="GO:0006646">
    <property type="term" value="P:phosphatidylethanolamine biosynthetic process"/>
    <property type="evidence" value="ECO:0007669"/>
    <property type="project" value="UniProtKB-UniRule"/>
</dbReference>
<dbReference type="PROSITE" id="PS50222">
    <property type="entry name" value="EF_HAND_2"/>
    <property type="match status" value="2"/>
</dbReference>
<comment type="pathway">
    <text evidence="1">Lipid metabolism.</text>
</comment>
<comment type="function">
    <text evidence="12">Catalyzes the formation of phosphatidylethanolamine (PtdEtn) from phosphatidylserine (PtdSer). Plays a central role in phospholipid metabolism and in the interorganelle trafficking of phosphatidylserine.</text>
</comment>
<organism evidence="15">
    <name type="scientific">Sesamum calycinum</name>
    <dbReference type="NCBI Taxonomy" id="2727403"/>
    <lineage>
        <taxon>Eukaryota</taxon>
        <taxon>Viridiplantae</taxon>
        <taxon>Streptophyta</taxon>
        <taxon>Embryophyta</taxon>
        <taxon>Tracheophyta</taxon>
        <taxon>Spermatophyta</taxon>
        <taxon>Magnoliopsida</taxon>
        <taxon>eudicotyledons</taxon>
        <taxon>Gunneridae</taxon>
        <taxon>Pentapetalae</taxon>
        <taxon>asterids</taxon>
        <taxon>lamiids</taxon>
        <taxon>Lamiales</taxon>
        <taxon>Pedaliaceae</taxon>
        <taxon>Sesamum</taxon>
    </lineage>
</organism>
<evidence type="ECO:0000256" key="2">
    <source>
        <dbReference type="ARBA" id="ARBA00022516"/>
    </source>
</evidence>
<comment type="catalytic activity">
    <reaction evidence="12">
        <text>a 1,2-diacyl-sn-glycero-3-phospho-L-serine + H(+) = a 1,2-diacyl-sn-glycero-3-phosphoethanolamine + CO2</text>
        <dbReference type="Rhea" id="RHEA:20828"/>
        <dbReference type="ChEBI" id="CHEBI:15378"/>
        <dbReference type="ChEBI" id="CHEBI:16526"/>
        <dbReference type="ChEBI" id="CHEBI:57262"/>
        <dbReference type="ChEBI" id="CHEBI:64612"/>
        <dbReference type="EC" id="4.1.1.65"/>
    </reaction>
</comment>
<dbReference type="Gene3D" id="1.10.238.10">
    <property type="entry name" value="EF-hand"/>
    <property type="match status" value="1"/>
</dbReference>
<dbReference type="PROSITE" id="PS00018">
    <property type="entry name" value="EF_HAND_1"/>
    <property type="match status" value="2"/>
</dbReference>
<feature type="compositionally biased region" description="Basic and acidic residues" evidence="13">
    <location>
        <begin position="1"/>
        <end position="11"/>
    </location>
</feature>
<dbReference type="InterPro" id="IPR018247">
    <property type="entry name" value="EF_Hand_1_Ca_BS"/>
</dbReference>
<reference evidence="15" key="2">
    <citation type="journal article" date="2024" name="Plant">
        <title>Genomic evolution and insights into agronomic trait innovations of Sesamum species.</title>
        <authorList>
            <person name="Miao H."/>
            <person name="Wang L."/>
            <person name="Qu L."/>
            <person name="Liu H."/>
            <person name="Sun Y."/>
            <person name="Le M."/>
            <person name="Wang Q."/>
            <person name="Wei S."/>
            <person name="Zheng Y."/>
            <person name="Lin W."/>
            <person name="Duan Y."/>
            <person name="Cao H."/>
            <person name="Xiong S."/>
            <person name="Wang X."/>
            <person name="Wei L."/>
            <person name="Li C."/>
            <person name="Ma Q."/>
            <person name="Ju M."/>
            <person name="Zhao R."/>
            <person name="Li G."/>
            <person name="Mu C."/>
            <person name="Tian Q."/>
            <person name="Mei H."/>
            <person name="Zhang T."/>
            <person name="Gao T."/>
            <person name="Zhang H."/>
        </authorList>
    </citation>
    <scope>NUCLEOTIDE SEQUENCE</scope>
    <source>
        <strain evidence="15">KEN8</strain>
    </source>
</reference>
<dbReference type="EMBL" id="JACGWM010000008">
    <property type="protein sequence ID" value="KAL0357109.1"/>
    <property type="molecule type" value="Genomic_DNA"/>
</dbReference>
<keyword evidence="7 12" id="KW-0865">Zymogen</keyword>
<comment type="pathway">
    <text evidence="12">Phospholipid metabolism; phosphatidylethanolamine biosynthesis; phosphatidylethanolamine from CDP-diacylglycerol: step 2/2.</text>
</comment>
<comment type="subunit">
    <text evidence="12">Heterodimer of a large membrane-associated beta subunit and a small pyruvoyl-containing alpha subunit.</text>
</comment>
<evidence type="ECO:0000256" key="13">
    <source>
        <dbReference type="SAM" id="MobiDB-lite"/>
    </source>
</evidence>
<dbReference type="EC" id="4.1.1.65" evidence="12"/>
<evidence type="ECO:0000256" key="10">
    <source>
        <dbReference type="ARBA" id="ARBA00023264"/>
    </source>
</evidence>
<dbReference type="InterPro" id="IPR033179">
    <property type="entry name" value="PSD_type2_pro"/>
</dbReference>
<evidence type="ECO:0000256" key="3">
    <source>
        <dbReference type="ARBA" id="ARBA00022793"/>
    </source>
</evidence>
<dbReference type="AlphaFoldDB" id="A0AAW2PLN5"/>
<evidence type="ECO:0000256" key="7">
    <source>
        <dbReference type="ARBA" id="ARBA00023145"/>
    </source>
</evidence>
<keyword evidence="4" id="KW-0106">Calcium</keyword>
<dbReference type="GO" id="GO:0005509">
    <property type="term" value="F:calcium ion binding"/>
    <property type="evidence" value="ECO:0007669"/>
    <property type="project" value="InterPro"/>
</dbReference>
<keyword evidence="3 12" id="KW-0210">Decarboxylase</keyword>
<dbReference type="SMART" id="SM00054">
    <property type="entry name" value="EFh"/>
    <property type="match status" value="2"/>
</dbReference>
<proteinExistence type="inferred from homology"/>
<comment type="caution">
    <text evidence="15">The sequence shown here is derived from an EMBL/GenBank/DDBJ whole genome shotgun (WGS) entry which is preliminary data.</text>
</comment>
<dbReference type="GO" id="GO:0004609">
    <property type="term" value="F:phosphatidylserine decarboxylase activity"/>
    <property type="evidence" value="ECO:0007669"/>
    <property type="project" value="UniProtKB-UniRule"/>
</dbReference>
<feature type="modified residue" description="Pyruvic acid (Ser); by autocatalysis" evidence="12">
    <location>
        <position position="608"/>
    </location>
</feature>
<keyword evidence="10 12" id="KW-1208">Phospholipid metabolism</keyword>
<evidence type="ECO:0000259" key="14">
    <source>
        <dbReference type="PROSITE" id="PS50222"/>
    </source>
</evidence>
<gene>
    <name evidence="12" type="primary">PSD2</name>
    <name evidence="15" type="ORF">Scaly_1396600</name>
</gene>
<keyword evidence="5 12" id="KW-0443">Lipid metabolism</keyword>